<evidence type="ECO:0000313" key="1">
    <source>
        <dbReference type="EMBL" id="MCB5445611.1"/>
    </source>
</evidence>
<protein>
    <submittedName>
        <fullName evidence="2">Uncharacterized protein</fullName>
    </submittedName>
</protein>
<gene>
    <name evidence="2" type="ORF">IBLFYP30_02367</name>
    <name evidence="1" type="ORF">LIP50_05260</name>
</gene>
<name>A0A6N3DTF6_9FIRM</name>
<dbReference type="Proteomes" id="UP001299409">
    <property type="component" value="Unassembled WGS sequence"/>
</dbReference>
<dbReference type="RefSeq" id="WP_007286833.1">
    <property type="nucleotide sequence ID" value="NZ_BAABXU010000001.1"/>
</dbReference>
<organism evidence="2">
    <name type="scientific">Intestinibacter bartlettii</name>
    <dbReference type="NCBI Taxonomy" id="261299"/>
    <lineage>
        <taxon>Bacteria</taxon>
        <taxon>Bacillati</taxon>
        <taxon>Bacillota</taxon>
        <taxon>Clostridia</taxon>
        <taxon>Peptostreptococcales</taxon>
        <taxon>Peptostreptococcaceae</taxon>
        <taxon>Intestinibacter</taxon>
    </lineage>
</organism>
<reference evidence="2" key="1">
    <citation type="submission" date="2019-11" db="EMBL/GenBank/DDBJ databases">
        <authorList>
            <person name="Feng L."/>
        </authorList>
    </citation>
    <scope>NUCLEOTIDE SEQUENCE</scope>
    <source>
        <strain evidence="2">IbartlettiiLFYP30</strain>
    </source>
</reference>
<sequence>MYNKIYEKKEYIIFQVRGGYIAYNTKKCFQDGHTHLRHFDAAKTAIDLVIKKKSLKVQMSTI</sequence>
<keyword evidence="3" id="KW-1185">Reference proteome</keyword>
<evidence type="ECO:0000313" key="2">
    <source>
        <dbReference type="EMBL" id="VYU32656.1"/>
    </source>
</evidence>
<dbReference type="GeneID" id="89565214"/>
<dbReference type="EMBL" id="CACRUE010000033">
    <property type="protein sequence ID" value="VYU32656.1"/>
    <property type="molecule type" value="Genomic_DNA"/>
</dbReference>
<proteinExistence type="predicted"/>
<dbReference type="AlphaFoldDB" id="A0A6N3DTF6"/>
<dbReference type="EMBL" id="JAJBMB010000004">
    <property type="protein sequence ID" value="MCB5445611.1"/>
    <property type="molecule type" value="Genomic_DNA"/>
</dbReference>
<evidence type="ECO:0000313" key="3">
    <source>
        <dbReference type="Proteomes" id="UP001299409"/>
    </source>
</evidence>
<reference evidence="1 3" key="2">
    <citation type="submission" date="2021-10" db="EMBL/GenBank/DDBJ databases">
        <title>Collection of gut derived symbiotic bacterial strains cultured from healthy donors.</title>
        <authorList>
            <person name="Lin H."/>
            <person name="Littmann E."/>
            <person name="Claire K."/>
            <person name="Pamer E."/>
        </authorList>
    </citation>
    <scope>NUCLEOTIDE SEQUENCE [LARGE SCALE GENOMIC DNA]</scope>
    <source>
        <strain evidence="1 3">MSK.17.68</strain>
    </source>
</reference>
<accession>A0A6N3DTF6</accession>